<reference evidence="2" key="1">
    <citation type="submission" date="2018-03" db="EMBL/GenBank/DDBJ databases">
        <authorList>
            <person name="Zecchin S."/>
        </authorList>
    </citation>
    <scope>NUCLEOTIDE SEQUENCE [LARGE SCALE GENOMIC DNA]</scope>
</reference>
<dbReference type="NCBIfam" id="TIGR00725">
    <property type="entry name" value="TIGR00725 family protein"/>
    <property type="match status" value="1"/>
</dbReference>
<dbReference type="InterPro" id="IPR052341">
    <property type="entry name" value="LOG_family_nucleotidases"/>
</dbReference>
<dbReference type="PANTHER" id="PTHR43393:SF3">
    <property type="entry name" value="LYSINE DECARBOXYLASE-LIKE PROTEIN"/>
    <property type="match status" value="1"/>
</dbReference>
<dbReference type="SUPFAM" id="SSF102405">
    <property type="entry name" value="MCP/YpsA-like"/>
    <property type="match status" value="1"/>
</dbReference>
<dbReference type="Pfam" id="PF18306">
    <property type="entry name" value="LDcluster4"/>
    <property type="match status" value="1"/>
</dbReference>
<evidence type="ECO:0000313" key="1">
    <source>
        <dbReference type="EMBL" id="SPQ01321.1"/>
    </source>
</evidence>
<gene>
    <name evidence="1" type="ORF">NBG4_50053</name>
</gene>
<dbReference type="AlphaFoldDB" id="A0A2U3QIS5"/>
<protein>
    <recommendedName>
        <fullName evidence="3">TIGR00725 family protein</fullName>
    </recommendedName>
</protein>
<dbReference type="OrthoDB" id="9794039at2"/>
<dbReference type="GO" id="GO:0005829">
    <property type="term" value="C:cytosol"/>
    <property type="evidence" value="ECO:0007669"/>
    <property type="project" value="TreeGrafter"/>
</dbReference>
<dbReference type="InterPro" id="IPR005268">
    <property type="entry name" value="CHP00725"/>
</dbReference>
<evidence type="ECO:0008006" key="3">
    <source>
        <dbReference type="Google" id="ProtNLM"/>
    </source>
</evidence>
<dbReference type="Proteomes" id="UP000245125">
    <property type="component" value="Unassembled WGS sequence"/>
</dbReference>
<dbReference type="Gene3D" id="3.40.50.450">
    <property type="match status" value="1"/>
</dbReference>
<dbReference type="InterPro" id="IPR041164">
    <property type="entry name" value="LDcluster4"/>
</dbReference>
<keyword evidence="2" id="KW-1185">Reference proteome</keyword>
<dbReference type="PANTHER" id="PTHR43393">
    <property type="entry name" value="CYTOKININ RIBOSIDE 5'-MONOPHOSPHATE PHOSPHORIBOHYDROLASE"/>
    <property type="match status" value="1"/>
</dbReference>
<name>A0A2U3QIS5_9BACT</name>
<proteinExistence type="predicted"/>
<accession>A0A2U3QIS5</accession>
<organism evidence="1 2">
    <name type="scientific">Candidatus Sulfobium mesophilum</name>
    <dbReference type="NCBI Taxonomy" id="2016548"/>
    <lineage>
        <taxon>Bacteria</taxon>
        <taxon>Pseudomonadati</taxon>
        <taxon>Nitrospirota</taxon>
        <taxon>Nitrospiria</taxon>
        <taxon>Nitrospirales</taxon>
        <taxon>Nitrospiraceae</taxon>
        <taxon>Candidatus Sulfobium</taxon>
    </lineage>
</organism>
<dbReference type="EMBL" id="OUUY01000097">
    <property type="protein sequence ID" value="SPQ01321.1"/>
    <property type="molecule type" value="Genomic_DNA"/>
</dbReference>
<evidence type="ECO:0000313" key="2">
    <source>
        <dbReference type="Proteomes" id="UP000245125"/>
    </source>
</evidence>
<sequence>MKNVGRSLGAVLVSGGLGGVMKAASRGMRAEGGLTVGILPQDHKGKANAFVDVPIATGLGVGRNVIIARAADAVIAIGGEYGTLSEIAFALQMEKPVVGIRTWNIKGIVPAKDAEDAVNKLYKNLNTA</sequence>